<dbReference type="Gene3D" id="2.60.120.380">
    <property type="match status" value="1"/>
</dbReference>
<dbReference type="Gene3D" id="2.60.20.10">
    <property type="entry name" value="Crystallins"/>
    <property type="match status" value="1"/>
</dbReference>
<dbReference type="InterPro" id="IPR024079">
    <property type="entry name" value="MetalloPept_cat_dom_sf"/>
</dbReference>
<dbReference type="InterPro" id="IPR001064">
    <property type="entry name" value="Beta/gamma_crystallin"/>
</dbReference>
<dbReference type="InterPro" id="IPR005084">
    <property type="entry name" value="CBM6"/>
</dbReference>
<feature type="domain" description="CBM6" evidence="6">
    <location>
        <begin position="580"/>
        <end position="700"/>
    </location>
</feature>
<dbReference type="SUPFAM" id="SSF49695">
    <property type="entry name" value="gamma-Crystallin-like"/>
    <property type="match status" value="1"/>
</dbReference>
<dbReference type="SUPFAM" id="SSF49785">
    <property type="entry name" value="Galactose-binding domain-like"/>
    <property type="match status" value="1"/>
</dbReference>
<dbReference type="CDD" id="cd04080">
    <property type="entry name" value="CBM6_cellulase-like"/>
    <property type="match status" value="1"/>
</dbReference>
<gene>
    <name evidence="7" type="ORF">KK078_22000</name>
</gene>
<evidence type="ECO:0000259" key="5">
    <source>
        <dbReference type="PROSITE" id="PS50915"/>
    </source>
</evidence>
<dbReference type="PROSITE" id="PS50915">
    <property type="entry name" value="CRYSTALLIN_BETA_GAMMA"/>
    <property type="match status" value="1"/>
</dbReference>
<feature type="domain" description="Beta/gamma crystallin 'Greek key'" evidence="5">
    <location>
        <begin position="488"/>
        <end position="532"/>
    </location>
</feature>
<proteinExistence type="inferred from homology"/>
<dbReference type="SUPFAM" id="SSF55486">
    <property type="entry name" value="Metalloproteases ('zincins'), catalytic domain"/>
    <property type="match status" value="1"/>
</dbReference>
<dbReference type="NCBIfam" id="TIGR04183">
    <property type="entry name" value="Por_Secre_tail"/>
    <property type="match status" value="1"/>
</dbReference>
<evidence type="ECO:0000313" key="8">
    <source>
        <dbReference type="Proteomes" id="UP001319180"/>
    </source>
</evidence>
<evidence type="ECO:0000256" key="3">
    <source>
        <dbReference type="ARBA" id="ARBA00022737"/>
    </source>
</evidence>
<dbReference type="InterPro" id="IPR026444">
    <property type="entry name" value="Secre_tail"/>
</dbReference>
<dbReference type="Proteomes" id="UP001319180">
    <property type="component" value="Unassembled WGS sequence"/>
</dbReference>
<dbReference type="PROSITE" id="PS51175">
    <property type="entry name" value="CBM6"/>
    <property type="match status" value="1"/>
</dbReference>
<reference evidence="7 8" key="1">
    <citation type="submission" date="2021-05" db="EMBL/GenBank/DDBJ databases">
        <title>A Polyphasic approach of four new species of the genus Ohtaekwangia: Ohtaekwangia histidinii sp. nov., Ohtaekwangia cretensis sp. nov., Ohtaekwangia indiensis sp. nov., Ohtaekwangia reichenbachii sp. nov. from diverse environment.</title>
        <authorList>
            <person name="Octaviana S."/>
        </authorList>
    </citation>
    <scope>NUCLEOTIDE SEQUENCE [LARGE SCALE GENOMIC DNA]</scope>
    <source>
        <strain evidence="7 8">PWU37</strain>
    </source>
</reference>
<evidence type="ECO:0000256" key="1">
    <source>
        <dbReference type="ARBA" id="ARBA00009646"/>
    </source>
</evidence>
<organism evidence="7 8">
    <name type="scientific">Dawidia soli</name>
    <dbReference type="NCBI Taxonomy" id="2782352"/>
    <lineage>
        <taxon>Bacteria</taxon>
        <taxon>Pseudomonadati</taxon>
        <taxon>Bacteroidota</taxon>
        <taxon>Cytophagia</taxon>
        <taxon>Cytophagales</taxon>
        <taxon>Chryseotaleaceae</taxon>
        <taxon>Dawidia</taxon>
    </lineage>
</organism>
<protein>
    <submittedName>
        <fullName evidence="7">Carbohydrate-binding protein</fullName>
    </submittedName>
</protein>
<feature type="signal peptide" evidence="4">
    <location>
        <begin position="1"/>
        <end position="23"/>
    </location>
</feature>
<evidence type="ECO:0000259" key="6">
    <source>
        <dbReference type="PROSITE" id="PS51175"/>
    </source>
</evidence>
<dbReference type="GO" id="GO:0008237">
    <property type="term" value="F:metallopeptidase activity"/>
    <property type="evidence" value="ECO:0007669"/>
    <property type="project" value="InterPro"/>
</dbReference>
<dbReference type="RefSeq" id="WP_254092481.1">
    <property type="nucleotide sequence ID" value="NZ_JAHESC010000038.1"/>
</dbReference>
<accession>A0AAP2GK53</accession>
<comment type="caution">
    <text evidence="7">The sequence shown here is derived from an EMBL/GenBank/DDBJ whole genome shotgun (WGS) entry which is preliminary data.</text>
</comment>
<keyword evidence="8" id="KW-1185">Reference proteome</keyword>
<dbReference type="Gene3D" id="3.40.390.10">
    <property type="entry name" value="Collagenase (Catalytic Domain)"/>
    <property type="match status" value="1"/>
</dbReference>
<dbReference type="Pfam" id="PF18962">
    <property type="entry name" value="Por_Secre_tail"/>
    <property type="match status" value="1"/>
</dbReference>
<dbReference type="InterPro" id="IPR008979">
    <property type="entry name" value="Galactose-bd-like_sf"/>
</dbReference>
<dbReference type="GO" id="GO:0030246">
    <property type="term" value="F:carbohydrate binding"/>
    <property type="evidence" value="ECO:0007669"/>
    <property type="project" value="InterPro"/>
</dbReference>
<sequence length="797" mass="84409">MKYPFTKLTAVCVLLAGMYTAGAQDKISLGTVSELKRSLVPGAGQRGAASLQTALPGRAGVQLNINHRSQPNTGDVMIVGSVQDLQNSSFFLHVQNNTLRGNIILKDQRVAYEYISDAAGNAYLQAKDIDQVLCLDYTRPTKPEARAAAAEPGPVVMALNNLQSLPGANAVVFLDFDGYNMPAGTGWNNGNPINAAPSGMSDAAVQEAWEVISEDFRPYNINITTNEAVYNSYAVNRRQRCVFTPTNTAAPGAGGVAFVGGFGYQDWPCWVFVLSGKGAGEAGAHEIGHTVGLGHDGRTNPNEGYFAGHGDWAPIMGVGYYEPITQWSKGEYNAANNKEDDLTVMTRFIQFRNDDHGNASNAASVLAADATGNLSARTGVIERTADVDFFSFNTGTGSISMDINTVSRHGDLDVLVRLYEGKSGAQIGTFNGSGLQTHLDAYLDAGVYYIAVDGTGAGDPATNGYSDYASLGSYTVTGRIVPPTGNNGVATFYKDCNYGGYAVALPEGNYLVTDLQARGIVNDDVSSLRVQAGYQVTLYLDNNYTGTTVVKTGDDACLVDDNFNDLTSSIRIARTTAASTVIEAESFTSMSGVQTEACTEGGQNVGYIETGDWIAYSGITFPTTGTYTIEYRVASESTGGQLSVDINAGATVLGYRDIPATGGWQTWTTVSHTVTVPAGTHSLGLYAQTGGWNINWIRITSAGAAAPTFEAAAPSGTSAALELSSLNVYPNPVRNVLTVTAWDGGDQGKARVIDQNGKTVELQLQNNSADVSALKPGLYILQLQNGAKRAVKKFIKE</sequence>
<dbReference type="Gene3D" id="2.60.120.260">
    <property type="entry name" value="Galactose-binding domain-like"/>
    <property type="match status" value="1"/>
</dbReference>
<dbReference type="InterPro" id="IPR006584">
    <property type="entry name" value="Cellulose-bd_IV"/>
</dbReference>
<keyword evidence="3" id="KW-0677">Repeat</keyword>
<dbReference type="InterPro" id="IPR011024">
    <property type="entry name" value="G_crystallin-like"/>
</dbReference>
<comment type="similarity">
    <text evidence="1">Belongs to the beta/gamma-crystallin family.</text>
</comment>
<evidence type="ECO:0000256" key="4">
    <source>
        <dbReference type="SAM" id="SignalP"/>
    </source>
</evidence>
<dbReference type="EMBL" id="JAHESC010000038">
    <property type="protein sequence ID" value="MBT1689255.1"/>
    <property type="molecule type" value="Genomic_DNA"/>
</dbReference>
<dbReference type="SMART" id="SM00606">
    <property type="entry name" value="CBD_IV"/>
    <property type="match status" value="1"/>
</dbReference>
<feature type="chain" id="PRO_5042873927" evidence="4">
    <location>
        <begin position="24"/>
        <end position="797"/>
    </location>
</feature>
<dbReference type="SMART" id="SM00247">
    <property type="entry name" value="XTALbg"/>
    <property type="match status" value="1"/>
</dbReference>
<dbReference type="AlphaFoldDB" id="A0AAP2GK53"/>
<name>A0AAP2GK53_9BACT</name>
<evidence type="ECO:0000256" key="2">
    <source>
        <dbReference type="ARBA" id="ARBA00022729"/>
    </source>
</evidence>
<dbReference type="Pfam" id="PF03422">
    <property type="entry name" value="CBM_6"/>
    <property type="match status" value="1"/>
</dbReference>
<dbReference type="SUPFAM" id="SSF89260">
    <property type="entry name" value="Collagen-binding domain"/>
    <property type="match status" value="1"/>
</dbReference>
<keyword evidence="2 4" id="KW-0732">Signal</keyword>
<evidence type="ECO:0000313" key="7">
    <source>
        <dbReference type="EMBL" id="MBT1689255.1"/>
    </source>
</evidence>